<dbReference type="RefSeq" id="WP_079419866.1">
    <property type="nucleotide sequence ID" value="NZ_MBTG01000055.1"/>
</dbReference>
<dbReference type="AlphaFoldDB" id="A0A1V4H9B4"/>
<sequence length="88" mass="10118">MKYIEVGIGNTWIVRTETELEDGSEVEQKGIIKPIIFYSFYLRLWIGKTVFIWDSKQGFKKMSKPRKAFKLILGLTSYLPDDGVKLGG</sequence>
<evidence type="ECO:0000313" key="2">
    <source>
        <dbReference type="Proteomes" id="UP000190626"/>
    </source>
</evidence>
<protein>
    <recommendedName>
        <fullName evidence="3">DUF3977 domain-containing protein</fullName>
    </recommendedName>
</protein>
<dbReference type="InterPro" id="IPR025009">
    <property type="entry name" value="DUF3977"/>
</dbReference>
<comment type="caution">
    <text evidence="1">The sequence shown here is derived from an EMBL/GenBank/DDBJ whole genome shotgun (WGS) entry which is preliminary data.</text>
</comment>
<dbReference type="STRING" id="1469647.BC351_39760"/>
<evidence type="ECO:0008006" key="3">
    <source>
        <dbReference type="Google" id="ProtNLM"/>
    </source>
</evidence>
<evidence type="ECO:0000313" key="1">
    <source>
        <dbReference type="EMBL" id="OPH47769.1"/>
    </source>
</evidence>
<proteinExistence type="predicted"/>
<name>A0A1V4H9B4_9BACL</name>
<keyword evidence="2" id="KW-1185">Reference proteome</keyword>
<dbReference type="EMBL" id="MBTG01000055">
    <property type="protein sequence ID" value="OPH47769.1"/>
    <property type="molecule type" value="Genomic_DNA"/>
</dbReference>
<dbReference type="Proteomes" id="UP000190626">
    <property type="component" value="Unassembled WGS sequence"/>
</dbReference>
<gene>
    <name evidence="1" type="ORF">BC351_39760</name>
</gene>
<reference evidence="2" key="1">
    <citation type="submission" date="2016-07" db="EMBL/GenBank/DDBJ databases">
        <authorList>
            <person name="Florea S."/>
            <person name="Webb J.S."/>
            <person name="Jaromczyk J."/>
            <person name="Schardl C.L."/>
        </authorList>
    </citation>
    <scope>NUCLEOTIDE SEQUENCE [LARGE SCALE GENOMIC DNA]</scope>
    <source>
        <strain evidence="2">CY1</strain>
    </source>
</reference>
<organism evidence="1 2">
    <name type="scientific">Paenibacillus ferrarius</name>
    <dbReference type="NCBI Taxonomy" id="1469647"/>
    <lineage>
        <taxon>Bacteria</taxon>
        <taxon>Bacillati</taxon>
        <taxon>Bacillota</taxon>
        <taxon>Bacilli</taxon>
        <taxon>Bacillales</taxon>
        <taxon>Paenibacillaceae</taxon>
        <taxon>Paenibacillus</taxon>
    </lineage>
</organism>
<dbReference type="Pfam" id="PF13122">
    <property type="entry name" value="DUF3977"/>
    <property type="match status" value="1"/>
</dbReference>
<accession>A0A1V4H9B4</accession>
<dbReference type="OrthoDB" id="2925496at2"/>